<dbReference type="EMBL" id="JBHTAR010000003">
    <property type="protein sequence ID" value="MFC7198287.1"/>
    <property type="molecule type" value="Genomic_DNA"/>
</dbReference>
<sequence length="122" mass="13870">MTAATPNTNNVANVFTLLSNARRLLLVNYLALFEYGRKVEVRHLARVIGSIETQTPPRSVATEHYESAYNSLIQTHLPKLDKQDIIEYDDRAKVVTVTPEIKKYAALIAITRYVLHSKNHHV</sequence>
<dbReference type="AlphaFoldDB" id="A0ABD5YZC7"/>
<evidence type="ECO:0000313" key="3">
    <source>
        <dbReference type="Proteomes" id="UP001596447"/>
    </source>
</evidence>
<evidence type="ECO:0000313" key="2">
    <source>
        <dbReference type="EMBL" id="MFC7198287.1"/>
    </source>
</evidence>
<evidence type="ECO:0000259" key="1">
    <source>
        <dbReference type="Pfam" id="PF24035"/>
    </source>
</evidence>
<dbReference type="Proteomes" id="UP001596447">
    <property type="component" value="Unassembled WGS sequence"/>
</dbReference>
<dbReference type="InterPro" id="IPR055768">
    <property type="entry name" value="DUF7344"/>
</dbReference>
<dbReference type="Pfam" id="PF24035">
    <property type="entry name" value="DUF7344"/>
    <property type="match status" value="1"/>
</dbReference>
<comment type="caution">
    <text evidence="2">The sequence shown here is derived from an EMBL/GenBank/DDBJ whole genome shotgun (WGS) entry which is preliminary data.</text>
</comment>
<accession>A0ABD5YZC7</accession>
<dbReference type="RefSeq" id="WP_279530228.1">
    <property type="nucleotide sequence ID" value="NZ_CP122313.1"/>
</dbReference>
<keyword evidence="3" id="KW-1185">Reference proteome</keyword>
<feature type="domain" description="DUF7344" evidence="1">
    <location>
        <begin position="15"/>
        <end position="96"/>
    </location>
</feature>
<gene>
    <name evidence="2" type="ORF">ACFQJ9_02115</name>
</gene>
<proteinExistence type="predicted"/>
<reference evidence="2 3" key="1">
    <citation type="journal article" date="2019" name="Int. J. Syst. Evol. Microbiol.">
        <title>The Global Catalogue of Microorganisms (GCM) 10K type strain sequencing project: providing services to taxonomists for standard genome sequencing and annotation.</title>
        <authorList>
            <consortium name="The Broad Institute Genomics Platform"/>
            <consortium name="The Broad Institute Genome Sequencing Center for Infectious Disease"/>
            <person name="Wu L."/>
            <person name="Ma J."/>
        </authorList>
    </citation>
    <scope>NUCLEOTIDE SEQUENCE [LARGE SCALE GENOMIC DNA]</scope>
    <source>
        <strain evidence="2 3">XZGYJ-43</strain>
    </source>
</reference>
<protein>
    <recommendedName>
        <fullName evidence="1">DUF7344 domain-containing protein</fullName>
    </recommendedName>
</protein>
<organism evidence="2 3">
    <name type="scientific">Halospeciosus flavus</name>
    <dbReference type="NCBI Taxonomy" id="3032283"/>
    <lineage>
        <taxon>Archaea</taxon>
        <taxon>Methanobacteriati</taxon>
        <taxon>Methanobacteriota</taxon>
        <taxon>Stenosarchaea group</taxon>
        <taxon>Halobacteria</taxon>
        <taxon>Halobacteriales</taxon>
        <taxon>Halobacteriaceae</taxon>
        <taxon>Halospeciosus</taxon>
    </lineage>
</organism>
<name>A0ABD5YZC7_9EURY</name>